<dbReference type="PROSITE" id="PS50106">
    <property type="entry name" value="PDZ"/>
    <property type="match status" value="1"/>
</dbReference>
<dbReference type="Proteomes" id="UP000051735">
    <property type="component" value="Unassembled WGS sequence"/>
</dbReference>
<sequence>MENQDPNRQNQRLNKNKNGKGLMMKTAIVGVVAGLIGGGISYAALDQLNNSSMNNNAAQTSISSNSSKVSKTSAKTSGSMTAAYNRVKGAVVSVINLKRQQSSSSTDFYSIFGGSDSSKSSKSNKLETYSEGSGVVYMKSNGKGYIVTNNHVVSGSDAVQVMLENGKTVNAKIVGKDSATDLAVLSIDAKYVTQTAEFGDSKTLQAGQSVIAVGSPLGSEYASTVTQGIISAPSRTITTSSNQQTVIQTDAAINPGNSGGALVNSAGQVIGINSMKLSQSTDGTSVEGMGFAIPSNEVVTIVNELVKKGKITRPQLGVRVIALDGVPEAYRSRMNIDSKLKNGIYIAQIESGGSAAKAGLRTKDVIVKVDNKPVSDVASLHKILYSHKVGDTVDVTVNRNGSEKTVKVKLQGN</sequence>
<dbReference type="InterPro" id="IPR001940">
    <property type="entry name" value="Peptidase_S1C"/>
</dbReference>
<dbReference type="InterPro" id="IPR001478">
    <property type="entry name" value="PDZ"/>
</dbReference>
<evidence type="ECO:0000256" key="2">
    <source>
        <dbReference type="ARBA" id="ARBA00022670"/>
    </source>
</evidence>
<dbReference type="InterPro" id="IPR009003">
    <property type="entry name" value="Peptidase_S1_PA"/>
</dbReference>
<dbReference type="EMBL" id="AZGN01000008">
    <property type="protein sequence ID" value="KRM34197.1"/>
    <property type="molecule type" value="Genomic_DNA"/>
</dbReference>
<evidence type="ECO:0000259" key="7">
    <source>
        <dbReference type="PROSITE" id="PS50106"/>
    </source>
</evidence>
<protein>
    <submittedName>
        <fullName evidence="8">S1 family peptidase</fullName>
    </submittedName>
</protein>
<dbReference type="InterPro" id="IPR036034">
    <property type="entry name" value="PDZ_sf"/>
</dbReference>
<dbReference type="Pfam" id="PF13365">
    <property type="entry name" value="Trypsin_2"/>
    <property type="match status" value="1"/>
</dbReference>
<dbReference type="InterPro" id="IPR051201">
    <property type="entry name" value="Chloro_Bact_Ser_Proteases"/>
</dbReference>
<organism evidence="8 9">
    <name type="scientific">Lactobacillus intestinalis DSM 6629</name>
    <dbReference type="NCBI Taxonomy" id="1423761"/>
    <lineage>
        <taxon>Bacteria</taxon>
        <taxon>Bacillati</taxon>
        <taxon>Bacillota</taxon>
        <taxon>Bacilli</taxon>
        <taxon>Lactobacillales</taxon>
        <taxon>Lactobacillaceae</taxon>
        <taxon>Lactobacillus</taxon>
    </lineage>
</organism>
<dbReference type="RefSeq" id="WP_057809481.1">
    <property type="nucleotide sequence ID" value="NZ_AZGN01000008.1"/>
</dbReference>
<keyword evidence="6" id="KW-1133">Transmembrane helix</keyword>
<name>A0ABR5PRS2_9LACO</name>
<dbReference type="CDD" id="cd06781">
    <property type="entry name" value="cpPDZ_BsHtra-like"/>
    <property type="match status" value="1"/>
</dbReference>
<evidence type="ECO:0000256" key="3">
    <source>
        <dbReference type="ARBA" id="ARBA00022801"/>
    </source>
</evidence>
<dbReference type="PRINTS" id="PR00834">
    <property type="entry name" value="PROTEASES2C"/>
</dbReference>
<dbReference type="InterPro" id="IPR043504">
    <property type="entry name" value="Peptidase_S1_PA_chymotrypsin"/>
</dbReference>
<comment type="caution">
    <text evidence="8">The sequence shown here is derived from an EMBL/GenBank/DDBJ whole genome shotgun (WGS) entry which is preliminary data.</text>
</comment>
<evidence type="ECO:0000313" key="8">
    <source>
        <dbReference type="EMBL" id="KRM34197.1"/>
    </source>
</evidence>
<evidence type="ECO:0000256" key="6">
    <source>
        <dbReference type="SAM" id="Phobius"/>
    </source>
</evidence>
<proteinExistence type="inferred from homology"/>
<comment type="similarity">
    <text evidence="1">Belongs to the peptidase S1C family.</text>
</comment>
<dbReference type="PANTHER" id="PTHR43343">
    <property type="entry name" value="PEPTIDASE S12"/>
    <property type="match status" value="1"/>
</dbReference>
<dbReference type="Pfam" id="PF13180">
    <property type="entry name" value="PDZ_2"/>
    <property type="match status" value="1"/>
</dbReference>
<keyword evidence="2" id="KW-0645">Protease</keyword>
<feature type="transmembrane region" description="Helical" evidence="6">
    <location>
        <begin position="21"/>
        <end position="45"/>
    </location>
</feature>
<dbReference type="Gene3D" id="2.30.42.10">
    <property type="match status" value="1"/>
</dbReference>
<keyword evidence="3" id="KW-0378">Hydrolase</keyword>
<dbReference type="PANTHER" id="PTHR43343:SF3">
    <property type="entry name" value="PROTEASE DO-LIKE 8, CHLOROPLASTIC"/>
    <property type="match status" value="1"/>
</dbReference>
<keyword evidence="6" id="KW-0472">Membrane</keyword>
<feature type="domain" description="PDZ" evidence="7">
    <location>
        <begin position="305"/>
        <end position="401"/>
    </location>
</feature>
<evidence type="ECO:0000256" key="4">
    <source>
        <dbReference type="ARBA" id="ARBA00022825"/>
    </source>
</evidence>
<dbReference type="SUPFAM" id="SSF50494">
    <property type="entry name" value="Trypsin-like serine proteases"/>
    <property type="match status" value="1"/>
</dbReference>
<evidence type="ECO:0000313" key="9">
    <source>
        <dbReference type="Proteomes" id="UP000051735"/>
    </source>
</evidence>
<dbReference type="GeneID" id="75115873"/>
<dbReference type="Gene3D" id="2.40.10.10">
    <property type="entry name" value="Trypsin-like serine proteases"/>
    <property type="match status" value="2"/>
</dbReference>
<keyword evidence="9" id="KW-1185">Reference proteome</keyword>
<evidence type="ECO:0000256" key="1">
    <source>
        <dbReference type="ARBA" id="ARBA00010541"/>
    </source>
</evidence>
<keyword evidence="4" id="KW-0720">Serine protease</keyword>
<evidence type="ECO:0000256" key="5">
    <source>
        <dbReference type="SAM" id="MobiDB-lite"/>
    </source>
</evidence>
<accession>A0ABR5PRS2</accession>
<feature type="region of interest" description="Disordered" evidence="5">
    <location>
        <begin position="56"/>
        <end position="78"/>
    </location>
</feature>
<gene>
    <name evidence="8" type="ORF">FC44_GL000262</name>
</gene>
<dbReference type="SUPFAM" id="SSF50156">
    <property type="entry name" value="PDZ domain-like"/>
    <property type="match status" value="1"/>
</dbReference>
<keyword evidence="6" id="KW-0812">Transmembrane</keyword>
<reference evidence="8 9" key="1">
    <citation type="journal article" date="2015" name="Genome Announc.">
        <title>Expanding the biotechnology potential of lactobacilli through comparative genomics of 213 strains and associated genera.</title>
        <authorList>
            <person name="Sun Z."/>
            <person name="Harris H.M."/>
            <person name="McCann A."/>
            <person name="Guo C."/>
            <person name="Argimon S."/>
            <person name="Zhang W."/>
            <person name="Yang X."/>
            <person name="Jeffery I.B."/>
            <person name="Cooney J.C."/>
            <person name="Kagawa T.F."/>
            <person name="Liu W."/>
            <person name="Song Y."/>
            <person name="Salvetti E."/>
            <person name="Wrobel A."/>
            <person name="Rasinkangas P."/>
            <person name="Parkhill J."/>
            <person name="Rea M.C."/>
            <person name="O'Sullivan O."/>
            <person name="Ritari J."/>
            <person name="Douillard F.P."/>
            <person name="Paul Ross R."/>
            <person name="Yang R."/>
            <person name="Briner A.E."/>
            <person name="Felis G.E."/>
            <person name="de Vos W.M."/>
            <person name="Barrangou R."/>
            <person name="Klaenhammer T.R."/>
            <person name="Caufield P.W."/>
            <person name="Cui Y."/>
            <person name="Zhang H."/>
            <person name="O'Toole P.W."/>
        </authorList>
    </citation>
    <scope>NUCLEOTIDE SEQUENCE [LARGE SCALE GENOMIC DNA]</scope>
    <source>
        <strain evidence="8 9">DSM 6629</strain>
    </source>
</reference>
<feature type="compositionally biased region" description="Low complexity" evidence="5">
    <location>
        <begin position="60"/>
        <end position="78"/>
    </location>
</feature>
<dbReference type="SMART" id="SM00228">
    <property type="entry name" value="PDZ"/>
    <property type="match status" value="1"/>
</dbReference>